<dbReference type="InterPro" id="IPR013783">
    <property type="entry name" value="Ig-like_fold"/>
</dbReference>
<dbReference type="InterPro" id="IPR008964">
    <property type="entry name" value="Invasin/intimin_cell_adhesion"/>
</dbReference>
<protein>
    <submittedName>
        <fullName evidence="3">Ig-like domain-containing protein</fullName>
    </submittedName>
</protein>
<feature type="region of interest" description="Disordered" evidence="1">
    <location>
        <begin position="27"/>
        <end position="49"/>
    </location>
</feature>
<reference evidence="3 4" key="1">
    <citation type="journal article" date="2022" name="Environ. Microbiol. Rep.">
        <title>Eco-phylogenetic analyses reveal divergent evolution of vitamin B12 metabolism in the marine bacterial family 'Psychromonadaceae'.</title>
        <authorList>
            <person name="Jin X."/>
            <person name="Yang Y."/>
            <person name="Cao H."/>
            <person name="Gao B."/>
            <person name="Zhao Z."/>
        </authorList>
    </citation>
    <scope>NUCLEOTIDE SEQUENCE [LARGE SCALE GENOMIC DNA]</scope>
    <source>
        <strain evidence="3 4">MKS20</strain>
    </source>
</reference>
<gene>
    <name evidence="3" type="ORF">K6Y31_09200</name>
</gene>
<organism evidence="3 4">
    <name type="scientific">Motilimonas cestriensis</name>
    <dbReference type="NCBI Taxonomy" id="2742685"/>
    <lineage>
        <taxon>Bacteria</taxon>
        <taxon>Pseudomonadati</taxon>
        <taxon>Pseudomonadota</taxon>
        <taxon>Gammaproteobacteria</taxon>
        <taxon>Alteromonadales</taxon>
        <taxon>Alteromonadales genera incertae sedis</taxon>
        <taxon>Motilimonas</taxon>
    </lineage>
</organism>
<name>A0ABS8W7N2_9GAMM</name>
<dbReference type="SUPFAM" id="SSF49373">
    <property type="entry name" value="Invasin/intimin cell-adhesion fragments"/>
    <property type="match status" value="2"/>
</dbReference>
<evidence type="ECO:0000313" key="4">
    <source>
        <dbReference type="Proteomes" id="UP001201273"/>
    </source>
</evidence>
<accession>A0ABS8W7N2</accession>
<evidence type="ECO:0000313" key="3">
    <source>
        <dbReference type="EMBL" id="MCE2594991.1"/>
    </source>
</evidence>
<evidence type="ECO:0000256" key="1">
    <source>
        <dbReference type="SAM" id="MobiDB-lite"/>
    </source>
</evidence>
<comment type="caution">
    <text evidence="3">The sequence shown here is derived from an EMBL/GenBank/DDBJ whole genome shotgun (WGS) entry which is preliminary data.</text>
</comment>
<dbReference type="PROSITE" id="PS51257">
    <property type="entry name" value="PROKAR_LIPOPROTEIN"/>
    <property type="match status" value="1"/>
</dbReference>
<dbReference type="RefSeq" id="WP_233052502.1">
    <property type="nucleotide sequence ID" value="NZ_JAIMJA010000008.1"/>
</dbReference>
<keyword evidence="4" id="KW-1185">Reference proteome</keyword>
<sequence length="1033" mass="107616">MMCWRKLAILTSAILLSACGGGGSTDLSGGGSDGGTTTPTAAPSITPTPEPKPYTLSLDIFDCNDVAGGWDTTKRDPSECKATTSVTTAKPAVLYVKVTDSTGANVANHVVSGNATLGELKPDAKTALTDASGVAILNLQAGSVSGAGTVTISTISNESVSSQVSQGFQISVGDIATDAPVTLDLKLLNCPNDWDRIARDANLCTEVTEVKSSAPGILHVTASQGNSPVANRLFSAATTLGEIAPALTALTNANGVGILDLNAGNSDGAGRATVSIDVNGEITASSIDYAIAIDGITSEQNVSVDLKILDCLANWDRTTRDASQCSETTDVSTGNPVVLYVSLKQGNVPLASQVIAGTATLGIIKPEQSKTALTDGNGIALLDLYAGDKDGAGIVTITTQALESAASAKKGFNVGVSNIELTLKSSLAAGEEAQQNATVLITAEVREEGGALFTTPVQINFSSRCASSNEADIDASAFTVNGIATATYKPTACVNQDVITAEAPANNLIQDINIDIAATQAQSIRFESASPEFIALKGTGGAGRQETSEVRFKLVDANGNPARQQDVMFSLETAPSGTIFSPATAKTNNEGIATTVVESGTVNGVVRVKANYDIKDGSGNVIKTISSVSDQLTVSTGLPDQASFSLAFSKLILDGLSFDGNTSEVTVRLGDHFNNGVPDGTAVSFVTEGGRINNGGQGSCTTTDSTCSVTLTTQNPRPMGNRLNSGAACASSPYYTFAPCINPGGMGQPYGGRITVTAFAVGEETFFDNKPSNGQFDDGETFHDLHEVVYDYNEDGLFQQIEVPKRAHNPDNVVDDATYNAQVSTYKSATISPVTGEDDNETWHEFDQQDIGDRPSVGNNLYNGTLCSEANEAANICSRNFVEVSQSSTVIFSDNVYYIRVQKWDEDLAAPDWVDTDEIDLCKPVAVTVPPTAECSNGQRSVKVRFWLADIYNNPPVSGLTVSLEADNGLLSGITEVQTPDTVPSIYGVSPFMVPIVMTPEKDPNNAKEGTVTISLESRGFTSSASIKVKDAG</sequence>
<dbReference type="Gene3D" id="2.60.40.10">
    <property type="entry name" value="Immunoglobulins"/>
    <property type="match status" value="3"/>
</dbReference>
<evidence type="ECO:0000256" key="2">
    <source>
        <dbReference type="SAM" id="SignalP"/>
    </source>
</evidence>
<keyword evidence="2" id="KW-0732">Signal</keyword>
<feature type="chain" id="PRO_5045601345" evidence="2">
    <location>
        <begin position="23"/>
        <end position="1033"/>
    </location>
</feature>
<proteinExistence type="predicted"/>
<feature type="signal peptide" evidence="2">
    <location>
        <begin position="1"/>
        <end position="22"/>
    </location>
</feature>
<dbReference type="EMBL" id="JAIMJA010000008">
    <property type="protein sequence ID" value="MCE2594991.1"/>
    <property type="molecule type" value="Genomic_DNA"/>
</dbReference>
<dbReference type="Proteomes" id="UP001201273">
    <property type="component" value="Unassembled WGS sequence"/>
</dbReference>
<feature type="compositionally biased region" description="Low complexity" evidence="1">
    <location>
        <begin position="35"/>
        <end position="45"/>
    </location>
</feature>